<dbReference type="EMBL" id="JMQA01000012">
    <property type="protein sequence ID" value="KFN11274.1"/>
    <property type="molecule type" value="Genomic_DNA"/>
</dbReference>
<proteinExistence type="predicted"/>
<dbReference type="InterPro" id="IPR042099">
    <property type="entry name" value="ANL_N_sf"/>
</dbReference>
<dbReference type="RefSeq" id="WP_036620838.1">
    <property type="nucleotide sequence ID" value="NZ_JAKOBR010000080.1"/>
</dbReference>
<keyword evidence="3" id="KW-1185">Reference proteome</keyword>
<name>A0A090ZIV0_PAEMA</name>
<reference evidence="2 3" key="1">
    <citation type="submission" date="2014-04" db="EMBL/GenBank/DDBJ databases">
        <authorList>
            <person name="Bishop-Lilly K.A."/>
            <person name="Broomall S.M."/>
            <person name="Chain P.S."/>
            <person name="Chertkov O."/>
            <person name="Coyne S.R."/>
            <person name="Daligault H.E."/>
            <person name="Davenport K.W."/>
            <person name="Erkkila T."/>
            <person name="Frey K.G."/>
            <person name="Gibbons H.S."/>
            <person name="Gu W."/>
            <person name="Jaissle J."/>
            <person name="Johnson S.L."/>
            <person name="Koroleva G.I."/>
            <person name="Ladner J.T."/>
            <person name="Lo C.-C."/>
            <person name="Minogue T.D."/>
            <person name="Munk C."/>
            <person name="Palacios G.F."/>
            <person name="Redden C.L."/>
            <person name="Rosenzweig C.N."/>
            <person name="Scholz M.B."/>
            <person name="Teshima H."/>
            <person name="Xu Y."/>
        </authorList>
    </citation>
    <scope>NUCLEOTIDE SEQUENCE [LARGE SCALE GENOMIC DNA]</scope>
    <source>
        <strain evidence="2 3">8244</strain>
    </source>
</reference>
<evidence type="ECO:0000313" key="3">
    <source>
        <dbReference type="Proteomes" id="UP000029278"/>
    </source>
</evidence>
<dbReference type="OrthoDB" id="580775at2"/>
<dbReference type="PANTHER" id="PTHR36932">
    <property type="entry name" value="CAPSULAR POLYSACCHARIDE BIOSYNTHESIS PROTEIN"/>
    <property type="match status" value="1"/>
</dbReference>
<evidence type="ECO:0000259" key="1">
    <source>
        <dbReference type="Pfam" id="PF00501"/>
    </source>
</evidence>
<dbReference type="PATRIC" id="fig|44252.3.peg.882"/>
<dbReference type="SUPFAM" id="SSF56801">
    <property type="entry name" value="Acetyl-CoA synthetase-like"/>
    <property type="match status" value="1"/>
</dbReference>
<dbReference type="Proteomes" id="UP000029278">
    <property type="component" value="Unassembled WGS sequence"/>
</dbReference>
<dbReference type="AlphaFoldDB" id="A0A090ZIV0"/>
<dbReference type="InterPro" id="IPR053158">
    <property type="entry name" value="CapK_Type1_Caps_Biosynth"/>
</dbReference>
<gene>
    <name evidence="2" type="ORF">DJ90_2520</name>
</gene>
<comment type="caution">
    <text evidence="2">The sequence shown here is derived from an EMBL/GenBank/DDBJ whole genome shotgun (WGS) entry which is preliminary data.</text>
</comment>
<dbReference type="STRING" id="44252.DJ90_2520"/>
<dbReference type="PANTHER" id="PTHR36932:SF1">
    <property type="entry name" value="CAPSULAR POLYSACCHARIDE BIOSYNTHESIS PROTEIN"/>
    <property type="match status" value="1"/>
</dbReference>
<organism evidence="2 3">
    <name type="scientific">Paenibacillus macerans</name>
    <name type="common">Bacillus macerans</name>
    <dbReference type="NCBI Taxonomy" id="44252"/>
    <lineage>
        <taxon>Bacteria</taxon>
        <taxon>Bacillati</taxon>
        <taxon>Bacillota</taxon>
        <taxon>Bacilli</taxon>
        <taxon>Bacillales</taxon>
        <taxon>Paenibacillaceae</taxon>
        <taxon>Paenibacillus</taxon>
    </lineage>
</organism>
<dbReference type="HOGENOM" id="CLU_035301_5_0_9"/>
<dbReference type="Gene3D" id="3.40.50.12780">
    <property type="entry name" value="N-terminal domain of ligase-like"/>
    <property type="match status" value="1"/>
</dbReference>
<sequence length="406" mass="46790">MWNVKQGELIKKLLIESKENVIYYSSLLNNIDVSKITYSQFKKLPLINKNIIRENYNCFYSKKYLKKELIYESTSGTTGTPIKIPRTLNEQMHSSISLLKQRKTRIGEMLDVRKIAAFYARSNTPISISDDNWLLLSLNNLTDEILEQYIEVLNDYKPQMLQGPARALTLLANYIVRNQKDIKKANIKYIENRAEGLSENQRKYIEEVFNCKVGNMYGLRECWGVAYSCKENNLHVTDDNVFVEVLDNKGSHVKPGETGEVVITSLNSLSFPLIRFSTGDFATFLDFKCSCGNNSPIIDLTGYRQVDMIRGPIGFSSPSILRTVNNIFTESSENDVIQFQLIQNNVFEFELRVHLKDNSKSINYNKVKYTIGESLGYEIKLHVELTDKFIVNEKSQKMSWFVCQCK</sequence>
<feature type="domain" description="AMP-dependent synthetase/ligase" evidence="1">
    <location>
        <begin position="74"/>
        <end position="265"/>
    </location>
</feature>
<dbReference type="InterPro" id="IPR000873">
    <property type="entry name" value="AMP-dep_synth/lig_dom"/>
</dbReference>
<accession>A0A090ZIV0</accession>
<dbReference type="Pfam" id="PF00501">
    <property type="entry name" value="AMP-binding"/>
    <property type="match status" value="1"/>
</dbReference>
<evidence type="ECO:0000313" key="2">
    <source>
        <dbReference type="EMBL" id="KFN11274.1"/>
    </source>
</evidence>
<protein>
    <submittedName>
        <fullName evidence="2">AMP-binding enzyme family protein</fullName>
    </submittedName>
</protein>
<dbReference type="GeneID" id="77012157"/>